<dbReference type="EMBL" id="JAHRHY010000010">
    <property type="protein sequence ID" value="KAG9066225.1"/>
    <property type="molecule type" value="Genomic_DNA"/>
</dbReference>
<evidence type="ECO:0000256" key="5">
    <source>
        <dbReference type="SAM" id="MobiDB-lite"/>
    </source>
</evidence>
<dbReference type="SMART" id="SM00248">
    <property type="entry name" value="ANK"/>
    <property type="match status" value="4"/>
</dbReference>
<dbReference type="InterPro" id="IPR036770">
    <property type="entry name" value="Ankyrin_rpt-contain_sf"/>
</dbReference>
<evidence type="ECO:0000313" key="6">
    <source>
        <dbReference type="EMBL" id="KAG9066225.1"/>
    </source>
</evidence>
<dbReference type="PANTHER" id="PTHR24179:SF21">
    <property type="entry name" value="MYOSIN BINDING SUBUNIT, ISOFORM O"/>
    <property type="match status" value="1"/>
</dbReference>
<feature type="compositionally biased region" description="Polar residues" evidence="5">
    <location>
        <begin position="256"/>
        <end position="283"/>
    </location>
</feature>
<feature type="repeat" description="ANK" evidence="4">
    <location>
        <begin position="486"/>
        <end position="518"/>
    </location>
</feature>
<feature type="region of interest" description="Disordered" evidence="5">
    <location>
        <begin position="256"/>
        <end position="284"/>
    </location>
</feature>
<gene>
    <name evidence="6" type="ORF">KI688_001446</name>
</gene>
<evidence type="ECO:0000256" key="3">
    <source>
        <dbReference type="ARBA" id="ARBA00038386"/>
    </source>
</evidence>
<comment type="caution">
    <text evidence="6">The sequence shown here is derived from an EMBL/GenBank/DDBJ whole genome shotgun (WGS) entry which is preliminary data.</text>
</comment>
<dbReference type="GO" id="GO:0019208">
    <property type="term" value="F:phosphatase regulator activity"/>
    <property type="evidence" value="ECO:0007669"/>
    <property type="project" value="TreeGrafter"/>
</dbReference>
<protein>
    <recommendedName>
        <fullName evidence="8">Ankyrin</fullName>
    </recommendedName>
</protein>
<keyword evidence="7" id="KW-1185">Reference proteome</keyword>
<sequence length="582" mass="63868">MGMIPLWKQMLSAIEQEDRKELDRVLHAFDFAIVIQTLVTWNTPNTDNQYKHDPDVLLDAKELLGPKVDHLNLIQIACFYFNEEMALDMLNFVAKASEELESKKILYEFMGKMWGDGNTTLHLASFLGMADLTKRLLDLGANVYKMNHRKYKPVDCADENTTMSLFLNLTEVVRYKRIGQESLPTSPTADSGPNFHWSSFNSLGHMRSTSTSQLPLSTLASSEHHFVTGPNSGYTLLRPASTLGIASQLQGLLISDSGSSNNGVSTKRLSSKQGPATSDTHGSLQEDGFIEDLLLTESRATLRESEVDIQTILSPIVVSKLSELHTGTSGAEASSSLHPGTSSVTGSLTKGDAAFSASLSTFNSLHAQDIGRQLDCNSLSNTSSSSSNGGTSSASHIRPKLRSYQSSPSIRLYASTTSPTTKDNRAGPLPKQNKSGKRVSFDPQSMMADASKTGDLELYKSMLALMQEEDTSKTLVEIINHQSVSRNLSSLHLAASYNHIVLCRFLVQNGANVNLTDLEGWTPMHCAAAEGHLEVFEFLVKGKEADLQAATYDGEFFEDLVEDEDLRQKVTAFNQQKNHNKK</sequence>
<evidence type="ECO:0000256" key="2">
    <source>
        <dbReference type="ARBA" id="ARBA00022737"/>
    </source>
</evidence>
<dbReference type="Proteomes" id="UP000707451">
    <property type="component" value="Unassembled WGS sequence"/>
</dbReference>
<dbReference type="Gene3D" id="1.25.40.20">
    <property type="entry name" value="Ankyrin repeat-containing domain"/>
    <property type="match status" value="2"/>
</dbReference>
<evidence type="ECO:0000256" key="4">
    <source>
        <dbReference type="PROSITE-ProRule" id="PRU00023"/>
    </source>
</evidence>
<keyword evidence="2" id="KW-0677">Repeat</keyword>
<dbReference type="Pfam" id="PF00023">
    <property type="entry name" value="Ank"/>
    <property type="match status" value="1"/>
</dbReference>
<dbReference type="SUPFAM" id="SSF48403">
    <property type="entry name" value="Ankyrin repeat"/>
    <property type="match status" value="2"/>
</dbReference>
<feature type="repeat" description="ANK" evidence="4">
    <location>
        <begin position="519"/>
        <end position="541"/>
    </location>
</feature>
<evidence type="ECO:0000256" key="1">
    <source>
        <dbReference type="ARBA" id="ARBA00022473"/>
    </source>
</evidence>
<dbReference type="InterPro" id="IPR051226">
    <property type="entry name" value="PP1_Regulatory_Subunit"/>
</dbReference>
<comment type="similarity">
    <text evidence="3">Belongs to the NRARP family.</text>
</comment>
<organism evidence="6 7">
    <name type="scientific">Linnemannia hyalina</name>
    <dbReference type="NCBI Taxonomy" id="64524"/>
    <lineage>
        <taxon>Eukaryota</taxon>
        <taxon>Fungi</taxon>
        <taxon>Fungi incertae sedis</taxon>
        <taxon>Mucoromycota</taxon>
        <taxon>Mortierellomycotina</taxon>
        <taxon>Mortierellomycetes</taxon>
        <taxon>Mortierellales</taxon>
        <taxon>Mortierellaceae</taxon>
        <taxon>Linnemannia</taxon>
    </lineage>
</organism>
<dbReference type="GO" id="GO:0004857">
    <property type="term" value="F:enzyme inhibitor activity"/>
    <property type="evidence" value="ECO:0007669"/>
    <property type="project" value="TreeGrafter"/>
</dbReference>
<dbReference type="PROSITE" id="PS50297">
    <property type="entry name" value="ANK_REP_REGION"/>
    <property type="match status" value="3"/>
</dbReference>
<proteinExistence type="inferred from homology"/>
<evidence type="ECO:0008006" key="8">
    <source>
        <dbReference type="Google" id="ProtNLM"/>
    </source>
</evidence>
<reference evidence="6" key="1">
    <citation type="submission" date="2021-06" db="EMBL/GenBank/DDBJ databases">
        <title>Genome Sequence of Mortierella hyaline Strain SCG-10, a Cold-Adapted, Nitrate-Reducing Fungus Isolated from Soil in Minnesota, USA.</title>
        <authorList>
            <person name="Aldossari N."/>
        </authorList>
    </citation>
    <scope>NUCLEOTIDE SEQUENCE</scope>
    <source>
        <strain evidence="6">SCG-10</strain>
    </source>
</reference>
<feature type="region of interest" description="Disordered" evidence="5">
    <location>
        <begin position="378"/>
        <end position="401"/>
    </location>
</feature>
<dbReference type="InterPro" id="IPR002110">
    <property type="entry name" value="Ankyrin_rpt"/>
</dbReference>
<feature type="region of interest" description="Disordered" evidence="5">
    <location>
        <begin position="414"/>
        <end position="444"/>
    </location>
</feature>
<accession>A0A9P7XRU4</accession>
<name>A0A9P7XRU4_9FUNG</name>
<dbReference type="PANTHER" id="PTHR24179">
    <property type="entry name" value="PROTEIN PHOSPHATASE 1 REGULATORY SUBUNIT 12"/>
    <property type="match status" value="1"/>
</dbReference>
<dbReference type="OrthoDB" id="428895at2759"/>
<dbReference type="GO" id="GO:0005737">
    <property type="term" value="C:cytoplasm"/>
    <property type="evidence" value="ECO:0007669"/>
    <property type="project" value="TreeGrafter"/>
</dbReference>
<keyword evidence="4" id="KW-0040">ANK repeat</keyword>
<dbReference type="PROSITE" id="PS50088">
    <property type="entry name" value="ANK_REPEAT"/>
    <property type="match status" value="3"/>
</dbReference>
<dbReference type="AlphaFoldDB" id="A0A9P7XRU4"/>
<keyword evidence="1" id="KW-0217">Developmental protein</keyword>
<evidence type="ECO:0000313" key="7">
    <source>
        <dbReference type="Proteomes" id="UP000707451"/>
    </source>
</evidence>
<feature type="repeat" description="ANK" evidence="4">
    <location>
        <begin position="116"/>
        <end position="148"/>
    </location>
</feature>
<feature type="compositionally biased region" description="Low complexity" evidence="5">
    <location>
        <begin position="378"/>
        <end position="395"/>
    </location>
</feature>
<dbReference type="Pfam" id="PF12796">
    <property type="entry name" value="Ank_2"/>
    <property type="match status" value="1"/>
</dbReference>